<protein>
    <recommendedName>
        <fullName evidence="3">ATP/GTP-binding protein</fullName>
    </recommendedName>
</protein>
<dbReference type="OrthoDB" id="3512845at2759"/>
<evidence type="ECO:0008006" key="3">
    <source>
        <dbReference type="Google" id="ProtNLM"/>
    </source>
</evidence>
<reference evidence="2" key="1">
    <citation type="submission" date="2019-06" db="EMBL/GenBank/DDBJ databases">
        <authorList>
            <person name="Broberg M."/>
        </authorList>
    </citation>
    <scope>NUCLEOTIDE SEQUENCE [LARGE SCALE GENOMIC DNA]</scope>
</reference>
<dbReference type="Proteomes" id="UP000754883">
    <property type="component" value="Unassembled WGS sequence"/>
</dbReference>
<proteinExistence type="predicted"/>
<dbReference type="SUPFAM" id="SSF52540">
    <property type="entry name" value="P-loop containing nucleoside triphosphate hydrolases"/>
    <property type="match status" value="1"/>
</dbReference>
<sequence length="183" mass="20941">MTIPAELLPLLQRSTGDSRPIVVAMCGVAGSGKSTLTKSIVAKFPTFSRLSVDQMIFDAHGLYGVDYPKELYQQYSSEANQKFIDDFRHLLSCDEPRDVVLDRSFYAKEDRDVYRKLAQEKEARFILVFFEISKDKLWQRIQHRAIGDRNADSAFDITSDILDRYVSGFERPDKDEISVTITS</sequence>
<dbReference type="EMBL" id="CABFNO020001373">
    <property type="protein sequence ID" value="CAG9983824.1"/>
    <property type="molecule type" value="Genomic_DNA"/>
</dbReference>
<gene>
    <name evidence="1" type="ORF">CBYS24578_00017913</name>
</gene>
<evidence type="ECO:0000313" key="1">
    <source>
        <dbReference type="EMBL" id="CAG9983824.1"/>
    </source>
</evidence>
<evidence type="ECO:0000313" key="2">
    <source>
        <dbReference type="Proteomes" id="UP000754883"/>
    </source>
</evidence>
<reference evidence="1 2" key="2">
    <citation type="submission" date="2021-10" db="EMBL/GenBank/DDBJ databases">
        <authorList>
            <person name="Piombo E."/>
        </authorList>
    </citation>
    <scope>NUCLEOTIDE SEQUENCE [LARGE SCALE GENOMIC DNA]</scope>
</reference>
<dbReference type="InterPro" id="IPR027417">
    <property type="entry name" value="P-loop_NTPase"/>
</dbReference>
<organism evidence="1 2">
    <name type="scientific">Clonostachys byssicola</name>
    <dbReference type="NCBI Taxonomy" id="160290"/>
    <lineage>
        <taxon>Eukaryota</taxon>
        <taxon>Fungi</taxon>
        <taxon>Dikarya</taxon>
        <taxon>Ascomycota</taxon>
        <taxon>Pezizomycotina</taxon>
        <taxon>Sordariomycetes</taxon>
        <taxon>Hypocreomycetidae</taxon>
        <taxon>Hypocreales</taxon>
        <taxon>Bionectriaceae</taxon>
        <taxon>Clonostachys</taxon>
    </lineage>
</organism>
<accession>A0A9N9UEJ9</accession>
<comment type="caution">
    <text evidence="1">The sequence shown here is derived from an EMBL/GenBank/DDBJ whole genome shotgun (WGS) entry which is preliminary data.</text>
</comment>
<keyword evidence="2" id="KW-1185">Reference proteome</keyword>
<name>A0A9N9UEJ9_9HYPO</name>
<dbReference type="Gene3D" id="3.40.50.300">
    <property type="entry name" value="P-loop containing nucleotide triphosphate hydrolases"/>
    <property type="match status" value="1"/>
</dbReference>
<dbReference type="Pfam" id="PF13671">
    <property type="entry name" value="AAA_33"/>
    <property type="match status" value="1"/>
</dbReference>
<dbReference type="AlphaFoldDB" id="A0A9N9UEJ9"/>